<protein>
    <submittedName>
        <fullName evidence="1">GNAT family N-acetyltransferase</fullName>
    </submittedName>
</protein>
<dbReference type="Proteomes" id="UP000682782">
    <property type="component" value="Chromosome"/>
</dbReference>
<evidence type="ECO:0000313" key="1">
    <source>
        <dbReference type="EMBL" id="QUC66015.1"/>
    </source>
</evidence>
<evidence type="ECO:0000313" key="2">
    <source>
        <dbReference type="Proteomes" id="UP000682782"/>
    </source>
</evidence>
<dbReference type="EMBL" id="CP068393">
    <property type="protein sequence ID" value="QUC66015.1"/>
    <property type="molecule type" value="Genomic_DNA"/>
</dbReference>
<name>A0AC61N1M9_9FIRM</name>
<organism evidence="1 2">
    <name type="scientific">Aristaeella hokkaidonensis</name>
    <dbReference type="NCBI Taxonomy" id="3046382"/>
    <lineage>
        <taxon>Bacteria</taxon>
        <taxon>Bacillati</taxon>
        <taxon>Bacillota</taxon>
        <taxon>Clostridia</taxon>
        <taxon>Eubacteriales</taxon>
        <taxon>Aristaeellaceae</taxon>
        <taxon>Aristaeella</taxon>
    </lineage>
</organism>
<gene>
    <name evidence="1" type="ORF">JYE49_09015</name>
</gene>
<accession>A0AC61N1M9</accession>
<reference evidence="1" key="1">
    <citation type="submission" date="2021-01" db="EMBL/GenBank/DDBJ databases">
        <title>Complete genome sequence of Clostridiales bacterium R-7.</title>
        <authorList>
            <person name="Mahoney-Kurpe S.C."/>
            <person name="Palevich N."/>
            <person name="Koike S."/>
            <person name="Moon C.D."/>
            <person name="Attwood G.T."/>
        </authorList>
    </citation>
    <scope>NUCLEOTIDE SEQUENCE</scope>
    <source>
        <strain evidence="1">R-7</strain>
    </source>
</reference>
<proteinExistence type="predicted"/>
<sequence>MDAFVNEKDFELLADDRCTFQVLDRILRQECELIRTDHERLILCHSASRYPVWIWTPDGLTEAEKEAAWKLASEFRLVEEGFEIIMKYELAEYFMARAEKEGMKMGCQMEMMAYDCPEPKTPEFPADGELYECTPEDTDEVVKFLGGFFMDLDGELPPDERILAKAQEYIGNQAFFQWKTAEGTPVACCYYRPNQDMASIGGVWTVPEYRRKHYAQQLVYAVTKKIAGMGYLPMLYTDANYAASNACYQKIGYTLRGRLCTIKRMEEEKMI</sequence>
<keyword evidence="2" id="KW-1185">Reference proteome</keyword>